<evidence type="ECO:0000313" key="9">
    <source>
        <dbReference type="EMBL" id="QSQ07739.1"/>
    </source>
</evidence>
<dbReference type="KEGG" id="kme:H0A61_00055"/>
<dbReference type="InterPro" id="IPR050366">
    <property type="entry name" value="BP-dependent_transpt_permease"/>
</dbReference>
<keyword evidence="3" id="KW-1003">Cell membrane</keyword>
<dbReference type="InterPro" id="IPR035906">
    <property type="entry name" value="MetI-like_sf"/>
</dbReference>
<keyword evidence="10" id="KW-1185">Reference proteome</keyword>
<evidence type="ECO:0000256" key="2">
    <source>
        <dbReference type="ARBA" id="ARBA00022448"/>
    </source>
</evidence>
<dbReference type="AlphaFoldDB" id="A0A8A0RJL6"/>
<dbReference type="Pfam" id="PF12911">
    <property type="entry name" value="OppC_N"/>
    <property type="match status" value="1"/>
</dbReference>
<keyword evidence="4 7" id="KW-0812">Transmembrane</keyword>
<protein>
    <submittedName>
        <fullName evidence="9">Dipeptide transport system permease protein DppC</fullName>
    </submittedName>
</protein>
<evidence type="ECO:0000256" key="3">
    <source>
        <dbReference type="ARBA" id="ARBA00022475"/>
    </source>
</evidence>
<feature type="transmembrane region" description="Helical" evidence="7">
    <location>
        <begin position="110"/>
        <end position="132"/>
    </location>
</feature>
<dbReference type="InterPro" id="IPR000515">
    <property type="entry name" value="MetI-like"/>
</dbReference>
<dbReference type="CDD" id="cd06261">
    <property type="entry name" value="TM_PBP2"/>
    <property type="match status" value="1"/>
</dbReference>
<organism evidence="9 10">
    <name type="scientific">Koleobacter methoxysyntrophicus</name>
    <dbReference type="NCBI Taxonomy" id="2751313"/>
    <lineage>
        <taxon>Bacteria</taxon>
        <taxon>Bacillati</taxon>
        <taxon>Bacillota</taxon>
        <taxon>Clostridia</taxon>
        <taxon>Koleobacterales</taxon>
        <taxon>Koleobacteraceae</taxon>
        <taxon>Koleobacter</taxon>
    </lineage>
</organism>
<proteinExistence type="inferred from homology"/>
<feature type="transmembrane region" description="Helical" evidence="7">
    <location>
        <begin position="169"/>
        <end position="186"/>
    </location>
</feature>
<feature type="transmembrane region" description="Helical" evidence="7">
    <location>
        <begin position="225"/>
        <end position="250"/>
    </location>
</feature>
<comment type="subcellular location">
    <subcellularLocation>
        <location evidence="1 7">Cell membrane</location>
        <topology evidence="1 7">Multi-pass membrane protein</topology>
    </subcellularLocation>
</comment>
<comment type="similarity">
    <text evidence="7">Belongs to the binding-protein-dependent transport system permease family.</text>
</comment>
<evidence type="ECO:0000256" key="1">
    <source>
        <dbReference type="ARBA" id="ARBA00004651"/>
    </source>
</evidence>
<dbReference type="PANTHER" id="PTHR43386:SF1">
    <property type="entry name" value="D,D-DIPEPTIDE TRANSPORT SYSTEM PERMEASE PROTEIN DDPC-RELATED"/>
    <property type="match status" value="1"/>
</dbReference>
<feature type="transmembrane region" description="Helical" evidence="7">
    <location>
        <begin position="38"/>
        <end position="59"/>
    </location>
</feature>
<accession>A0A8A0RJL6</accession>
<evidence type="ECO:0000259" key="8">
    <source>
        <dbReference type="PROSITE" id="PS50928"/>
    </source>
</evidence>
<keyword evidence="5 7" id="KW-1133">Transmembrane helix</keyword>
<dbReference type="SUPFAM" id="SSF161098">
    <property type="entry name" value="MetI-like"/>
    <property type="match status" value="1"/>
</dbReference>
<evidence type="ECO:0000313" key="10">
    <source>
        <dbReference type="Proteomes" id="UP000662904"/>
    </source>
</evidence>
<reference evidence="9" key="1">
    <citation type="submission" date="2020-07" db="EMBL/GenBank/DDBJ databases">
        <title>Koleobacter methoxysyntrophicus gen. nov., sp. nov., a novel anaerobic bacterium isolated from deep subsurface oil field and proposal of Koleobacterales ord. nov. in the phylum Firmicutes.</title>
        <authorList>
            <person name="Sakamoto S."/>
            <person name="Tamaki H."/>
        </authorList>
    </citation>
    <scope>NUCLEOTIDE SEQUENCE</scope>
    <source>
        <strain evidence="9">NRmbB1</strain>
    </source>
</reference>
<feature type="domain" description="ABC transmembrane type-1" evidence="8">
    <location>
        <begin position="104"/>
        <end position="294"/>
    </location>
</feature>
<keyword evidence="6 7" id="KW-0472">Membrane</keyword>
<dbReference type="GO" id="GO:0005886">
    <property type="term" value="C:plasma membrane"/>
    <property type="evidence" value="ECO:0007669"/>
    <property type="project" value="UniProtKB-SubCell"/>
</dbReference>
<name>A0A8A0RJL6_9FIRM</name>
<sequence>MEIERPVISHEKGIKFKKKKEGRSLWADGWIRLKRNKLAMFGLFLVTVLVLAAIFAPLITPYSPYEQFIWTKGKDAQLAPPSREHWFGTDIYGRDIYTRVVYGARISLQIALASTLISVVIGVILGAIAGYYGGKVDDFISWLINVIFAFPFLFFVLAIVAYLPPSLTIMYFAIGFVNWAEIARVVRGQVLSIKTKEFVEAAVALGARDFRVIFRHILPNVMAPVIVQATLGMGSIIMLEAGLSFLGFGVQPPEPSWGYMIDQGRQYLMTGKWWWSVFPGFAIMMLVLGFNLLGDGLRDALDPRLKQ</sequence>
<evidence type="ECO:0000256" key="6">
    <source>
        <dbReference type="ARBA" id="ARBA00023136"/>
    </source>
</evidence>
<evidence type="ECO:0000256" key="5">
    <source>
        <dbReference type="ARBA" id="ARBA00022989"/>
    </source>
</evidence>
<feature type="transmembrane region" description="Helical" evidence="7">
    <location>
        <begin position="273"/>
        <end position="294"/>
    </location>
</feature>
<dbReference type="PANTHER" id="PTHR43386">
    <property type="entry name" value="OLIGOPEPTIDE TRANSPORT SYSTEM PERMEASE PROTEIN APPC"/>
    <property type="match status" value="1"/>
</dbReference>
<dbReference type="GO" id="GO:0055085">
    <property type="term" value="P:transmembrane transport"/>
    <property type="evidence" value="ECO:0007669"/>
    <property type="project" value="InterPro"/>
</dbReference>
<dbReference type="InterPro" id="IPR025966">
    <property type="entry name" value="OppC_N"/>
</dbReference>
<feature type="transmembrane region" description="Helical" evidence="7">
    <location>
        <begin position="139"/>
        <end position="163"/>
    </location>
</feature>
<dbReference type="Proteomes" id="UP000662904">
    <property type="component" value="Chromosome"/>
</dbReference>
<gene>
    <name evidence="9" type="primary">dppC_1</name>
    <name evidence="9" type="ORF">H0A61_00055</name>
</gene>
<evidence type="ECO:0000256" key="4">
    <source>
        <dbReference type="ARBA" id="ARBA00022692"/>
    </source>
</evidence>
<keyword evidence="2 7" id="KW-0813">Transport</keyword>
<dbReference type="PROSITE" id="PS50928">
    <property type="entry name" value="ABC_TM1"/>
    <property type="match status" value="1"/>
</dbReference>
<dbReference type="Gene3D" id="1.10.3720.10">
    <property type="entry name" value="MetI-like"/>
    <property type="match status" value="1"/>
</dbReference>
<dbReference type="EMBL" id="CP059066">
    <property type="protein sequence ID" value="QSQ07739.1"/>
    <property type="molecule type" value="Genomic_DNA"/>
</dbReference>
<evidence type="ECO:0000256" key="7">
    <source>
        <dbReference type="RuleBase" id="RU363032"/>
    </source>
</evidence>
<dbReference type="Pfam" id="PF00528">
    <property type="entry name" value="BPD_transp_1"/>
    <property type="match status" value="1"/>
</dbReference>